<proteinExistence type="predicted"/>
<reference evidence="1" key="1">
    <citation type="submission" date="2013-05" db="EMBL/GenBank/DDBJ databases">
        <authorList>
            <person name="Harkins D.M."/>
            <person name="Durkin A.S."/>
            <person name="Brinkac L.M."/>
            <person name="Haft D.H."/>
            <person name="Selengut J.D."/>
            <person name="Sanka R."/>
            <person name="DePew J."/>
            <person name="Purushe J."/>
            <person name="Galloway R.L."/>
            <person name="Vinetz J.M."/>
            <person name="Sutton G.G."/>
            <person name="Nierman W.C."/>
            <person name="Fouts D.E."/>
        </authorList>
    </citation>
    <scope>NUCLEOTIDE SEQUENCE [LARGE SCALE GENOMIC DNA]</scope>
    <source>
        <strain evidence="1">80-412</strain>
    </source>
</reference>
<accession>T0H985</accession>
<gene>
    <name evidence="1" type="ORF">LEP1GSC193_0363</name>
</gene>
<comment type="caution">
    <text evidence="1">The sequence shown here is derived from an EMBL/GenBank/DDBJ whole genome shotgun (WGS) entry which is preliminary data.</text>
</comment>
<name>T0H985_9LEPT</name>
<organism evidence="1 2">
    <name type="scientific">Leptospira alstonii serovar Pingchang str. 80-412</name>
    <dbReference type="NCBI Taxonomy" id="1218564"/>
    <lineage>
        <taxon>Bacteria</taxon>
        <taxon>Pseudomonadati</taxon>
        <taxon>Spirochaetota</taxon>
        <taxon>Spirochaetia</taxon>
        <taxon>Leptospirales</taxon>
        <taxon>Leptospiraceae</taxon>
        <taxon>Leptospira</taxon>
    </lineage>
</organism>
<sequence length="93" mass="10448">MLLDREKVPSANDLTVMVRLAKNKMGNDFKKVFNPEKRHNYEAEKGLFDPTEVQEAYNEYLDAVRSGESVSCLNKTAEQCAQSAMNSGFLVGE</sequence>
<dbReference type="AlphaFoldDB" id="T0H985"/>
<evidence type="ECO:0000313" key="1">
    <source>
        <dbReference type="EMBL" id="EQA80373.1"/>
    </source>
</evidence>
<evidence type="ECO:0000313" key="2">
    <source>
        <dbReference type="Proteomes" id="UP000015445"/>
    </source>
</evidence>
<dbReference type="Proteomes" id="UP000015445">
    <property type="component" value="Unassembled WGS sequence"/>
</dbReference>
<keyword evidence="2" id="KW-1185">Reference proteome</keyword>
<protein>
    <submittedName>
        <fullName evidence="1">Uncharacterized protein</fullName>
    </submittedName>
</protein>
<dbReference type="EMBL" id="AOHD02000039">
    <property type="protein sequence ID" value="EQA80373.1"/>
    <property type="molecule type" value="Genomic_DNA"/>
</dbReference>